<dbReference type="OrthoDB" id="2473202at2759"/>
<dbReference type="Proteomes" id="UP000266673">
    <property type="component" value="Unassembled WGS sequence"/>
</dbReference>
<feature type="compositionally biased region" description="Polar residues" evidence="2">
    <location>
        <begin position="333"/>
        <end position="365"/>
    </location>
</feature>
<proteinExistence type="predicted"/>
<organism evidence="3 4">
    <name type="scientific">Gigaspora rosea</name>
    <dbReference type="NCBI Taxonomy" id="44941"/>
    <lineage>
        <taxon>Eukaryota</taxon>
        <taxon>Fungi</taxon>
        <taxon>Fungi incertae sedis</taxon>
        <taxon>Mucoromycota</taxon>
        <taxon>Glomeromycotina</taxon>
        <taxon>Glomeromycetes</taxon>
        <taxon>Diversisporales</taxon>
        <taxon>Gigasporaceae</taxon>
        <taxon>Gigaspora</taxon>
    </lineage>
</organism>
<dbReference type="EMBL" id="QKWP01001788">
    <property type="protein sequence ID" value="RIB06593.1"/>
    <property type="molecule type" value="Genomic_DNA"/>
</dbReference>
<name>A0A397UGZ9_9GLOM</name>
<dbReference type="AlphaFoldDB" id="A0A397UGZ9"/>
<feature type="compositionally biased region" description="Polar residues" evidence="2">
    <location>
        <begin position="389"/>
        <end position="418"/>
    </location>
</feature>
<sequence length="511" mass="57990">MANIQSKINSLEEQNSKLIVEITELKKKYAGVAAENIEVKAENAKLKRFIKENTELKTRIEELEKNRIETTTENAELKARVAKLEQNFEHRLDDSDNSSENIVNVPNPVIDQCVDTNSKLLEDKNQSQDLSPVNHSILSDILCNTEIINDQDSRKQKKGEALIQEILLEKNHINENLSSDQKSTCITNAEASSLRETLDNCESRPYRAKNIINLYQNACNAEESAMKANQEEILCWCLYAKEFKDLVGDFMTKYNVSEKKAKGLVYGFIIEQLPNTKRENLCKQTQRAIKIFNLFEKIGTDKVQYIKTYSANSISKFTNEELQKVIDYFTSNHDNSSTEISTTSGLSNHVTEITESSSENIPTESQENDQDESKTRSSASSELPEAEVNASTEETKSQVSDSSISANSETEISMPPISQVNISNKSLSVLPDDPEKKRTHVIKMVLERFSCLTLKYSNKYGDYFDCPKACLVCNKEHKRDNVKGEWGSGDYVNTKTYRLTCWGINIRIQSR</sequence>
<keyword evidence="1" id="KW-0175">Coiled coil</keyword>
<keyword evidence="4" id="KW-1185">Reference proteome</keyword>
<evidence type="ECO:0000256" key="2">
    <source>
        <dbReference type="SAM" id="MobiDB-lite"/>
    </source>
</evidence>
<protein>
    <submittedName>
        <fullName evidence="3">Uncharacterized protein</fullName>
    </submittedName>
</protein>
<evidence type="ECO:0000313" key="4">
    <source>
        <dbReference type="Proteomes" id="UP000266673"/>
    </source>
</evidence>
<feature type="region of interest" description="Disordered" evidence="2">
    <location>
        <begin position="333"/>
        <end position="418"/>
    </location>
</feature>
<accession>A0A397UGZ9</accession>
<evidence type="ECO:0000313" key="3">
    <source>
        <dbReference type="EMBL" id="RIB06593.1"/>
    </source>
</evidence>
<reference evidence="3 4" key="1">
    <citation type="submission" date="2018-06" db="EMBL/GenBank/DDBJ databases">
        <title>Comparative genomics reveals the genomic features of Rhizophagus irregularis, R. cerebriforme, R. diaphanum and Gigaspora rosea, and their symbiotic lifestyle signature.</title>
        <authorList>
            <person name="Morin E."/>
            <person name="San Clemente H."/>
            <person name="Chen E.C.H."/>
            <person name="De La Providencia I."/>
            <person name="Hainaut M."/>
            <person name="Kuo A."/>
            <person name="Kohler A."/>
            <person name="Murat C."/>
            <person name="Tang N."/>
            <person name="Roy S."/>
            <person name="Loubradou J."/>
            <person name="Henrissat B."/>
            <person name="Grigoriev I.V."/>
            <person name="Corradi N."/>
            <person name="Roux C."/>
            <person name="Martin F.M."/>
        </authorList>
    </citation>
    <scope>NUCLEOTIDE SEQUENCE [LARGE SCALE GENOMIC DNA]</scope>
    <source>
        <strain evidence="3 4">DAOM 194757</strain>
    </source>
</reference>
<evidence type="ECO:0000256" key="1">
    <source>
        <dbReference type="SAM" id="Coils"/>
    </source>
</evidence>
<feature type="coiled-coil region" evidence="1">
    <location>
        <begin position="1"/>
        <end position="94"/>
    </location>
</feature>
<gene>
    <name evidence="3" type="ORF">C2G38_2253116</name>
</gene>
<comment type="caution">
    <text evidence="3">The sequence shown here is derived from an EMBL/GenBank/DDBJ whole genome shotgun (WGS) entry which is preliminary data.</text>
</comment>